<keyword evidence="5" id="KW-0418">Kinase</keyword>
<keyword evidence="2" id="KW-0723">Serine/threonine-protein kinase</keyword>
<evidence type="ECO:0000313" key="11">
    <source>
        <dbReference type="Proteomes" id="UP000756921"/>
    </source>
</evidence>
<dbReference type="OrthoDB" id="310217at2759"/>
<dbReference type="SMART" id="SM00220">
    <property type="entry name" value="S_TKc"/>
    <property type="match status" value="1"/>
</dbReference>
<comment type="catalytic activity">
    <reaction evidence="7">
        <text>L-threonyl-[protein] + ATP = O-phospho-L-threonyl-[protein] + ADP + H(+)</text>
        <dbReference type="Rhea" id="RHEA:46608"/>
        <dbReference type="Rhea" id="RHEA-COMP:11060"/>
        <dbReference type="Rhea" id="RHEA-COMP:11605"/>
        <dbReference type="ChEBI" id="CHEBI:15378"/>
        <dbReference type="ChEBI" id="CHEBI:30013"/>
        <dbReference type="ChEBI" id="CHEBI:30616"/>
        <dbReference type="ChEBI" id="CHEBI:61977"/>
        <dbReference type="ChEBI" id="CHEBI:456216"/>
        <dbReference type="EC" id="2.7.11.1"/>
    </reaction>
</comment>
<accession>A0A9P6GA37</accession>
<dbReference type="Pfam" id="PF00069">
    <property type="entry name" value="Pkinase"/>
    <property type="match status" value="1"/>
</dbReference>
<dbReference type="SUPFAM" id="SSF56112">
    <property type="entry name" value="Protein kinase-like (PK-like)"/>
    <property type="match status" value="1"/>
</dbReference>
<comment type="catalytic activity">
    <reaction evidence="8">
        <text>L-seryl-[protein] + ATP = O-phospho-L-seryl-[protein] + ADP + H(+)</text>
        <dbReference type="Rhea" id="RHEA:17989"/>
        <dbReference type="Rhea" id="RHEA-COMP:9863"/>
        <dbReference type="Rhea" id="RHEA-COMP:11604"/>
        <dbReference type="ChEBI" id="CHEBI:15378"/>
        <dbReference type="ChEBI" id="CHEBI:29999"/>
        <dbReference type="ChEBI" id="CHEBI:30616"/>
        <dbReference type="ChEBI" id="CHEBI:83421"/>
        <dbReference type="ChEBI" id="CHEBI:456216"/>
        <dbReference type="EC" id="2.7.11.1"/>
    </reaction>
</comment>
<feature type="domain" description="Protein kinase" evidence="9">
    <location>
        <begin position="27"/>
        <end position="288"/>
    </location>
</feature>
<dbReference type="InterPro" id="IPR011009">
    <property type="entry name" value="Kinase-like_dom_sf"/>
</dbReference>
<dbReference type="GO" id="GO:0005737">
    <property type="term" value="C:cytoplasm"/>
    <property type="evidence" value="ECO:0007669"/>
    <property type="project" value="TreeGrafter"/>
</dbReference>
<evidence type="ECO:0000256" key="6">
    <source>
        <dbReference type="ARBA" id="ARBA00022840"/>
    </source>
</evidence>
<protein>
    <recommendedName>
        <fullName evidence="1">non-specific serine/threonine protein kinase</fullName>
        <ecNumber evidence="1">2.7.11.1</ecNumber>
    </recommendedName>
</protein>
<comment type="caution">
    <text evidence="10">The sequence shown here is derived from an EMBL/GenBank/DDBJ whole genome shotgun (WGS) entry which is preliminary data.</text>
</comment>
<dbReference type="EC" id="2.7.11.1" evidence="1"/>
<evidence type="ECO:0000256" key="3">
    <source>
        <dbReference type="ARBA" id="ARBA00022679"/>
    </source>
</evidence>
<evidence type="ECO:0000256" key="8">
    <source>
        <dbReference type="ARBA" id="ARBA00048679"/>
    </source>
</evidence>
<dbReference type="PANTHER" id="PTHR22967:SF57">
    <property type="entry name" value="AUXILIN, ISOFORM A-RELATED"/>
    <property type="match status" value="1"/>
</dbReference>
<dbReference type="Gene3D" id="1.10.510.10">
    <property type="entry name" value="Transferase(Phosphotransferase) domain 1"/>
    <property type="match status" value="1"/>
</dbReference>
<evidence type="ECO:0000256" key="7">
    <source>
        <dbReference type="ARBA" id="ARBA00047899"/>
    </source>
</evidence>
<evidence type="ECO:0000256" key="4">
    <source>
        <dbReference type="ARBA" id="ARBA00022741"/>
    </source>
</evidence>
<organism evidence="10 11">
    <name type="scientific">Paraphaeosphaeria minitans</name>
    <dbReference type="NCBI Taxonomy" id="565426"/>
    <lineage>
        <taxon>Eukaryota</taxon>
        <taxon>Fungi</taxon>
        <taxon>Dikarya</taxon>
        <taxon>Ascomycota</taxon>
        <taxon>Pezizomycotina</taxon>
        <taxon>Dothideomycetes</taxon>
        <taxon>Pleosporomycetidae</taxon>
        <taxon>Pleosporales</taxon>
        <taxon>Massarineae</taxon>
        <taxon>Didymosphaeriaceae</taxon>
        <taxon>Paraphaeosphaeria</taxon>
    </lineage>
</organism>
<keyword evidence="11" id="KW-1185">Reference proteome</keyword>
<keyword evidence="3" id="KW-0808">Transferase</keyword>
<dbReference type="GO" id="GO:0004674">
    <property type="term" value="F:protein serine/threonine kinase activity"/>
    <property type="evidence" value="ECO:0007669"/>
    <property type="project" value="UniProtKB-KW"/>
</dbReference>
<dbReference type="PROSITE" id="PS50011">
    <property type="entry name" value="PROTEIN_KINASE_DOM"/>
    <property type="match status" value="1"/>
</dbReference>
<dbReference type="AlphaFoldDB" id="A0A9P6GA37"/>
<dbReference type="GO" id="GO:0005524">
    <property type="term" value="F:ATP binding"/>
    <property type="evidence" value="ECO:0007669"/>
    <property type="project" value="UniProtKB-KW"/>
</dbReference>
<evidence type="ECO:0000313" key="10">
    <source>
        <dbReference type="EMBL" id="KAF9731942.1"/>
    </source>
</evidence>
<proteinExistence type="predicted"/>
<evidence type="ECO:0000256" key="5">
    <source>
        <dbReference type="ARBA" id="ARBA00022777"/>
    </source>
</evidence>
<dbReference type="PANTHER" id="PTHR22967">
    <property type="entry name" value="SERINE/THREONINE PROTEIN KINASE"/>
    <property type="match status" value="1"/>
</dbReference>
<evidence type="ECO:0000259" key="9">
    <source>
        <dbReference type="PROSITE" id="PS50011"/>
    </source>
</evidence>
<sequence>MAFGPVPVPADLGCHPNSPRYRFETVMPITDRPGENNGGIFVVGDVATGEYCVEKRLTPADIADGHAQREIDIISQLSGHPNIIQLVDYEIEDDAQLQECDRSARTWTEFCEYGSLRNTVDFLHAGDARLSEALLWHILGSLAEAVRYMQQGPKDYPFLPWNTVCHRDIHLGNVFLASEPAGSNFPRVVLGDFGLSTTVAHTLLGYNKEWVVSWFEGFLRPQSSRRTIKSQMSIRLGLSSIVLCMGSIRRILASLRVWCMESADGWSTKYGCASCNLKLHIRTLSWRL</sequence>
<keyword evidence="6" id="KW-0067">ATP-binding</keyword>
<dbReference type="EMBL" id="WJXW01000011">
    <property type="protein sequence ID" value="KAF9731942.1"/>
    <property type="molecule type" value="Genomic_DNA"/>
</dbReference>
<keyword evidence="4" id="KW-0547">Nucleotide-binding</keyword>
<dbReference type="InterPro" id="IPR000719">
    <property type="entry name" value="Prot_kinase_dom"/>
</dbReference>
<reference evidence="10" key="1">
    <citation type="journal article" date="2020" name="Mol. Plant Microbe Interact.">
        <title>Genome Sequence of the Biocontrol Agent Coniothyrium minitans strain Conio (IMI 134523).</title>
        <authorList>
            <person name="Patel D."/>
            <person name="Shittu T.A."/>
            <person name="Baroncelli R."/>
            <person name="Muthumeenakshi S."/>
            <person name="Osborne T.H."/>
            <person name="Janganan T.K."/>
            <person name="Sreenivasaprasad S."/>
        </authorList>
    </citation>
    <scope>NUCLEOTIDE SEQUENCE</scope>
    <source>
        <strain evidence="10">Conio</strain>
    </source>
</reference>
<evidence type="ECO:0000256" key="2">
    <source>
        <dbReference type="ARBA" id="ARBA00022527"/>
    </source>
</evidence>
<name>A0A9P6GA37_9PLEO</name>
<evidence type="ECO:0000256" key="1">
    <source>
        <dbReference type="ARBA" id="ARBA00012513"/>
    </source>
</evidence>
<gene>
    <name evidence="10" type="ORF">PMIN01_09871</name>
</gene>
<dbReference type="Proteomes" id="UP000756921">
    <property type="component" value="Unassembled WGS sequence"/>
</dbReference>